<comment type="caution">
    <text evidence="1">The sequence shown here is derived from an EMBL/GenBank/DDBJ whole genome shotgun (WGS) entry which is preliminary data.</text>
</comment>
<evidence type="ECO:0000313" key="2">
    <source>
        <dbReference type="Proteomes" id="UP001165064"/>
    </source>
</evidence>
<dbReference type="EMBL" id="BSXS01015100">
    <property type="protein sequence ID" value="GMF06372.1"/>
    <property type="molecule type" value="Genomic_DNA"/>
</dbReference>
<sequence>MSDLIWNGCECAHCTKYFSIFDAYLMSHQYYDGLVGYTRDVTTPMLFGPSGYALSQRLLKNHDLDALLKYPLFDRYWDFHTSSFVDISELNGDDSKLCKYNESCFKPICTCLSHFLIEYVHPIADFVGSELKTVCLSGVLFCKVVDYQSGKISWKCIYE</sequence>
<proteinExistence type="predicted"/>
<dbReference type="Proteomes" id="UP001165064">
    <property type="component" value="Unassembled WGS sequence"/>
</dbReference>
<reference evidence="1" key="1">
    <citation type="submission" date="2023-04" db="EMBL/GenBank/DDBJ databases">
        <title>Ambrosiozyma monospora NBRC 10751.</title>
        <authorList>
            <person name="Ichikawa N."/>
            <person name="Sato H."/>
            <person name="Tonouchi N."/>
        </authorList>
    </citation>
    <scope>NUCLEOTIDE SEQUENCE</scope>
    <source>
        <strain evidence="1">NBRC 10751</strain>
    </source>
</reference>
<gene>
    <name evidence="1" type="ORF">Amon02_001266300</name>
</gene>
<protein>
    <submittedName>
        <fullName evidence="1">Unnamed protein product</fullName>
    </submittedName>
</protein>
<name>A0ACB5UB85_AMBMO</name>
<keyword evidence="2" id="KW-1185">Reference proteome</keyword>
<evidence type="ECO:0000313" key="1">
    <source>
        <dbReference type="EMBL" id="GMF06372.1"/>
    </source>
</evidence>
<organism evidence="1 2">
    <name type="scientific">Ambrosiozyma monospora</name>
    <name type="common">Yeast</name>
    <name type="synonym">Endomycopsis monosporus</name>
    <dbReference type="NCBI Taxonomy" id="43982"/>
    <lineage>
        <taxon>Eukaryota</taxon>
        <taxon>Fungi</taxon>
        <taxon>Dikarya</taxon>
        <taxon>Ascomycota</taxon>
        <taxon>Saccharomycotina</taxon>
        <taxon>Pichiomycetes</taxon>
        <taxon>Pichiales</taxon>
        <taxon>Pichiaceae</taxon>
        <taxon>Ambrosiozyma</taxon>
    </lineage>
</organism>
<accession>A0ACB5UB85</accession>